<accession>A0A8G2FWJ4</accession>
<feature type="domain" description="RmlD-like substrate binding" evidence="1">
    <location>
        <begin position="11"/>
        <end position="279"/>
    </location>
</feature>
<evidence type="ECO:0000313" key="3">
    <source>
        <dbReference type="Proteomes" id="UP000192315"/>
    </source>
</evidence>
<keyword evidence="3" id="KW-1185">Reference proteome</keyword>
<name>A0A8G2FWJ4_PICTO</name>
<gene>
    <name evidence="2" type="ORF">SAMN02745355_0673</name>
</gene>
<dbReference type="CDD" id="cd05254">
    <property type="entry name" value="dTDP_HR_like_SDR_e"/>
    <property type="match status" value="1"/>
</dbReference>
<dbReference type="Gene3D" id="3.40.50.720">
    <property type="entry name" value="NAD(P)-binding Rossmann-like Domain"/>
    <property type="match status" value="1"/>
</dbReference>
<dbReference type="InterPro" id="IPR029903">
    <property type="entry name" value="RmlD-like-bd"/>
</dbReference>
<dbReference type="InterPro" id="IPR036291">
    <property type="entry name" value="NAD(P)-bd_dom_sf"/>
</dbReference>
<dbReference type="InterPro" id="IPR005913">
    <property type="entry name" value="dTDP_dehydrorham_reduct"/>
</dbReference>
<dbReference type="SUPFAM" id="SSF51735">
    <property type="entry name" value="NAD(P)-binding Rossmann-fold domains"/>
    <property type="match status" value="1"/>
</dbReference>
<organism evidence="2 3">
    <name type="scientific">Picrophilus torridus (strain ATCC 700027 / DSM 9790 / JCM 10055 / NBRC 100828 / KAW 2/3)</name>
    <dbReference type="NCBI Taxonomy" id="1122961"/>
    <lineage>
        <taxon>Archaea</taxon>
        <taxon>Methanobacteriati</taxon>
        <taxon>Thermoplasmatota</taxon>
        <taxon>Thermoplasmata</taxon>
        <taxon>Thermoplasmatales</taxon>
        <taxon>Picrophilaceae</taxon>
        <taxon>Picrophilus</taxon>
    </lineage>
</organism>
<evidence type="ECO:0000259" key="1">
    <source>
        <dbReference type="Pfam" id="PF04321"/>
    </source>
</evidence>
<reference evidence="2 3" key="1">
    <citation type="submission" date="2017-04" db="EMBL/GenBank/DDBJ databases">
        <authorList>
            <person name="Varghese N."/>
            <person name="Submissions S."/>
        </authorList>
    </citation>
    <scope>NUCLEOTIDE SEQUENCE [LARGE SCALE GENOMIC DNA]</scope>
    <source>
        <strain evidence="2 3">DSM 9789</strain>
    </source>
</reference>
<dbReference type="GO" id="GO:0008831">
    <property type="term" value="F:dTDP-4-dehydrorhamnose reductase activity"/>
    <property type="evidence" value="ECO:0007669"/>
    <property type="project" value="TreeGrafter"/>
</dbReference>
<protein>
    <submittedName>
        <fullName evidence="2">dTDP-4-dehydrorhamnose reductase</fullName>
    </submittedName>
</protein>
<dbReference type="Pfam" id="PF04321">
    <property type="entry name" value="RmlD_sub_bind"/>
    <property type="match status" value="1"/>
</dbReference>
<dbReference type="AlphaFoldDB" id="A0A8G2FWJ4"/>
<dbReference type="GO" id="GO:0005829">
    <property type="term" value="C:cytosol"/>
    <property type="evidence" value="ECO:0007669"/>
    <property type="project" value="TreeGrafter"/>
</dbReference>
<comment type="caution">
    <text evidence="2">The sequence shown here is derived from an EMBL/GenBank/DDBJ whole genome shotgun (WGS) entry which is preliminary data.</text>
</comment>
<sequence>MKTAASRGDDMKTLIIGRDGQLGSELMRIIDGAVGTSRRSKSDIYLDIKNPNSIEDIIMKVSPDVIVNTAAMTDVDGCETSPDEAYRINAIAVRHIARAASVVGSYLIHISTDYVFDGSKGNYREDDVPNPVNYYGLSKLLGEAYALSYDDALVVRTSGVYGVKLNFPLYVAKTLRAGGTVKCIDSYYSPIHASQLAMAIKEIISRRLYGIIHVSGPRISRFDFAIKIKERLDIESGKIIMENERKILLANRPYDSSLNNGRAKRILEYRFEDIDNGIEMLRDKYEVI</sequence>
<dbReference type="PANTHER" id="PTHR10491:SF4">
    <property type="entry name" value="METHIONINE ADENOSYLTRANSFERASE 2 SUBUNIT BETA"/>
    <property type="match status" value="1"/>
</dbReference>
<dbReference type="PANTHER" id="PTHR10491">
    <property type="entry name" value="DTDP-4-DEHYDRORHAMNOSE REDUCTASE"/>
    <property type="match status" value="1"/>
</dbReference>
<dbReference type="EMBL" id="FWYE01000001">
    <property type="protein sequence ID" value="SMD30774.1"/>
    <property type="molecule type" value="Genomic_DNA"/>
</dbReference>
<proteinExistence type="predicted"/>
<dbReference type="Gene3D" id="3.90.25.10">
    <property type="entry name" value="UDP-galactose 4-epimerase, domain 1"/>
    <property type="match status" value="1"/>
</dbReference>
<dbReference type="Proteomes" id="UP000192315">
    <property type="component" value="Unassembled WGS sequence"/>
</dbReference>
<dbReference type="GO" id="GO:0019305">
    <property type="term" value="P:dTDP-rhamnose biosynthetic process"/>
    <property type="evidence" value="ECO:0007669"/>
    <property type="project" value="TreeGrafter"/>
</dbReference>
<evidence type="ECO:0000313" key="2">
    <source>
        <dbReference type="EMBL" id="SMD30774.1"/>
    </source>
</evidence>